<protein>
    <submittedName>
        <fullName evidence="1">Uncharacterized protein</fullName>
    </submittedName>
</protein>
<sequence>MPLVSAMTSLGESFVSALKSLFRGKSFLKTFLAFWTTPVAPVVPISPQDAGAKANADPAADFLAEAEHLLLGHIEAGGLMQFSRKLKRQFRERLRSNPECMLPSYNSQLPSGHETGQYLALDVGGSTLRVALVELRGRGVSGPEGSIIRMDSFKIDSDARNLRGTEFFDWMAERIHRTVAKNSARGHSPDHPLLMGLAWSFPIEQTSSKGGKLSAMGKGFLANEGLIGEDLGEIIKSACKKQGLHVELSAIVNDSSAALLSEAYTTPSTRFSLILGTGVNIAVHLPVTTIDQPKFGDRPSSWHEKASHVIINTELGMFGHGILPITKWDKVLKAAHPRPDFQPLEQLVSGYYIGEICRLALLDAISSTGIFGGVVPPSLQTPYSLDTETLSLIEADLTPTLTSALHTFTTRHPSPPTYQPTPTDLTFLRTLSAQVTRRSASVVAASIYALWELKAEAEAELLATLPDTSPFVAETAAEVASARGRTTVAFNGSVVEHYPGYRRVLQGFVDGLLVEGEGGSGNGGLKGVGEIALVEARESSLRGAAVALACLS</sequence>
<reference evidence="1 2" key="1">
    <citation type="journal article" date="2021" name="Nat. Commun.">
        <title>Genetic determinants of endophytism in the Arabidopsis root mycobiome.</title>
        <authorList>
            <person name="Mesny F."/>
            <person name="Miyauchi S."/>
            <person name="Thiergart T."/>
            <person name="Pickel B."/>
            <person name="Atanasova L."/>
            <person name="Karlsson M."/>
            <person name="Huettel B."/>
            <person name="Barry K.W."/>
            <person name="Haridas S."/>
            <person name="Chen C."/>
            <person name="Bauer D."/>
            <person name="Andreopoulos W."/>
            <person name="Pangilinan J."/>
            <person name="LaButti K."/>
            <person name="Riley R."/>
            <person name="Lipzen A."/>
            <person name="Clum A."/>
            <person name="Drula E."/>
            <person name="Henrissat B."/>
            <person name="Kohler A."/>
            <person name="Grigoriev I.V."/>
            <person name="Martin F.M."/>
            <person name="Hacquard S."/>
        </authorList>
    </citation>
    <scope>NUCLEOTIDE SEQUENCE [LARGE SCALE GENOMIC DNA]</scope>
    <source>
        <strain evidence="1 2">MPI-SDFR-AT-0079</strain>
    </source>
</reference>
<accession>A0ACB7NXL8</accession>
<comment type="caution">
    <text evidence="1">The sequence shown here is derived from an EMBL/GenBank/DDBJ whole genome shotgun (WGS) entry which is preliminary data.</text>
</comment>
<evidence type="ECO:0000313" key="1">
    <source>
        <dbReference type="EMBL" id="KAH6616950.1"/>
    </source>
</evidence>
<evidence type="ECO:0000313" key="2">
    <source>
        <dbReference type="Proteomes" id="UP000724584"/>
    </source>
</evidence>
<gene>
    <name evidence="1" type="ORF">F5144DRAFT_606471</name>
</gene>
<keyword evidence="2" id="KW-1185">Reference proteome</keyword>
<organism evidence="1 2">
    <name type="scientific">Chaetomium tenue</name>
    <dbReference type="NCBI Taxonomy" id="1854479"/>
    <lineage>
        <taxon>Eukaryota</taxon>
        <taxon>Fungi</taxon>
        <taxon>Dikarya</taxon>
        <taxon>Ascomycota</taxon>
        <taxon>Pezizomycotina</taxon>
        <taxon>Sordariomycetes</taxon>
        <taxon>Sordariomycetidae</taxon>
        <taxon>Sordariales</taxon>
        <taxon>Chaetomiaceae</taxon>
        <taxon>Chaetomium</taxon>
    </lineage>
</organism>
<name>A0ACB7NXL8_9PEZI</name>
<proteinExistence type="predicted"/>
<dbReference type="Proteomes" id="UP000724584">
    <property type="component" value="Unassembled WGS sequence"/>
</dbReference>
<dbReference type="EMBL" id="JAGIZQ010000007">
    <property type="protein sequence ID" value="KAH6616950.1"/>
    <property type="molecule type" value="Genomic_DNA"/>
</dbReference>